<dbReference type="SUPFAM" id="SSF52540">
    <property type="entry name" value="P-loop containing nucleoside triphosphate hydrolases"/>
    <property type="match status" value="1"/>
</dbReference>
<dbReference type="Pfam" id="PF00005">
    <property type="entry name" value="ABC_tran"/>
    <property type="match status" value="1"/>
</dbReference>
<evidence type="ECO:0000313" key="4">
    <source>
        <dbReference type="Proteomes" id="UP000184447"/>
    </source>
</evidence>
<gene>
    <name evidence="3" type="ORF">SAMN02745207_03593</name>
</gene>
<dbReference type="InterPro" id="IPR003439">
    <property type="entry name" value="ABC_transporter-like_ATP-bd"/>
</dbReference>
<protein>
    <submittedName>
        <fullName evidence="3">ABC transporter</fullName>
    </submittedName>
</protein>
<proteinExistence type="predicted"/>
<dbReference type="InterPro" id="IPR050093">
    <property type="entry name" value="ABC_SmlMolc_Importer"/>
</dbReference>
<dbReference type="Gene3D" id="3.40.50.300">
    <property type="entry name" value="P-loop containing nucleotide triphosphate hydrolases"/>
    <property type="match status" value="1"/>
</dbReference>
<dbReference type="STRING" id="1121316.SAMN02745207_03593"/>
<dbReference type="PANTHER" id="PTHR42781:SF9">
    <property type="entry name" value="AMINO ACID ABC TRANSPORTER, ATP-BINDING PROTEIN-RELATED"/>
    <property type="match status" value="1"/>
</dbReference>
<dbReference type="GO" id="GO:0016887">
    <property type="term" value="F:ATP hydrolysis activity"/>
    <property type="evidence" value="ECO:0007669"/>
    <property type="project" value="InterPro"/>
</dbReference>
<dbReference type="GO" id="GO:0005524">
    <property type="term" value="F:ATP binding"/>
    <property type="evidence" value="ECO:0007669"/>
    <property type="project" value="InterPro"/>
</dbReference>
<sequence>MKIELNNVYKTYEDKLILKNLNINISNITSLGIIGESGCGKSTLLRQLSGIETIDEGTIEVNDVKLVENHLKEYQDKIGYVFQKHNLFPHMSIKNNILLILEKIKKMDKKNVEKTC</sequence>
<evidence type="ECO:0000313" key="3">
    <source>
        <dbReference type="EMBL" id="SHH98290.1"/>
    </source>
</evidence>
<evidence type="ECO:0000256" key="1">
    <source>
        <dbReference type="ARBA" id="ARBA00022448"/>
    </source>
</evidence>
<dbReference type="RefSeq" id="WP_084133657.1">
    <property type="nucleotide sequence ID" value="NZ_FQXM01000028.1"/>
</dbReference>
<feature type="domain" description="ABC transporter" evidence="2">
    <location>
        <begin position="18"/>
        <end position="106"/>
    </location>
</feature>
<dbReference type="InterPro" id="IPR027417">
    <property type="entry name" value="P-loop_NTPase"/>
</dbReference>
<keyword evidence="4" id="KW-1185">Reference proteome</keyword>
<dbReference type="EMBL" id="FQXM01000028">
    <property type="protein sequence ID" value="SHH98290.1"/>
    <property type="molecule type" value="Genomic_DNA"/>
</dbReference>
<name>A0A1M5XEN8_9CLOT</name>
<keyword evidence="1" id="KW-0813">Transport</keyword>
<reference evidence="3 4" key="1">
    <citation type="submission" date="2016-11" db="EMBL/GenBank/DDBJ databases">
        <authorList>
            <person name="Jaros S."/>
            <person name="Januszkiewicz K."/>
            <person name="Wedrychowicz H."/>
        </authorList>
    </citation>
    <scope>NUCLEOTIDE SEQUENCE [LARGE SCALE GENOMIC DNA]</scope>
    <source>
        <strain evidence="3 4">DSM 8605</strain>
    </source>
</reference>
<accession>A0A1M5XEN8</accession>
<dbReference type="OrthoDB" id="9802264at2"/>
<organism evidence="3 4">
    <name type="scientific">Clostridium grantii DSM 8605</name>
    <dbReference type="NCBI Taxonomy" id="1121316"/>
    <lineage>
        <taxon>Bacteria</taxon>
        <taxon>Bacillati</taxon>
        <taxon>Bacillota</taxon>
        <taxon>Clostridia</taxon>
        <taxon>Eubacteriales</taxon>
        <taxon>Clostridiaceae</taxon>
        <taxon>Clostridium</taxon>
    </lineage>
</organism>
<evidence type="ECO:0000259" key="2">
    <source>
        <dbReference type="Pfam" id="PF00005"/>
    </source>
</evidence>
<dbReference type="Proteomes" id="UP000184447">
    <property type="component" value="Unassembled WGS sequence"/>
</dbReference>
<dbReference type="AlphaFoldDB" id="A0A1M5XEN8"/>
<dbReference type="PANTHER" id="PTHR42781">
    <property type="entry name" value="SPERMIDINE/PUTRESCINE IMPORT ATP-BINDING PROTEIN POTA"/>
    <property type="match status" value="1"/>
</dbReference>